<dbReference type="GO" id="GO:0004525">
    <property type="term" value="F:ribonuclease III activity"/>
    <property type="evidence" value="ECO:0007669"/>
    <property type="project" value="InterPro"/>
</dbReference>
<gene>
    <name evidence="1" type="ORF">AWRI4619_LOCUS9570</name>
</gene>
<organism evidence="1 2">
    <name type="scientific">Aureobasidium vineae</name>
    <dbReference type="NCBI Taxonomy" id="2773715"/>
    <lineage>
        <taxon>Eukaryota</taxon>
        <taxon>Fungi</taxon>
        <taxon>Dikarya</taxon>
        <taxon>Ascomycota</taxon>
        <taxon>Pezizomycotina</taxon>
        <taxon>Dothideomycetes</taxon>
        <taxon>Dothideomycetidae</taxon>
        <taxon>Dothideales</taxon>
        <taxon>Saccotheciaceae</taxon>
        <taxon>Aureobasidium</taxon>
    </lineage>
</organism>
<dbReference type="AlphaFoldDB" id="A0A9N8PJQ9"/>
<name>A0A9N8PJQ9_9PEZI</name>
<dbReference type="Gene3D" id="1.10.1520.10">
    <property type="entry name" value="Ribonuclease III domain"/>
    <property type="match status" value="1"/>
</dbReference>
<keyword evidence="2" id="KW-1185">Reference proteome</keyword>
<dbReference type="Proteomes" id="UP000716446">
    <property type="component" value="Unassembled WGS sequence"/>
</dbReference>
<reference evidence="1" key="1">
    <citation type="submission" date="2020-06" db="EMBL/GenBank/DDBJ databases">
        <authorList>
            <person name="Onetto C."/>
        </authorList>
    </citation>
    <scope>NUCLEOTIDE SEQUENCE</scope>
</reference>
<comment type="caution">
    <text evidence="1">The sequence shown here is derived from an EMBL/GenBank/DDBJ whole genome shotgun (WGS) entry which is preliminary data.</text>
</comment>
<dbReference type="SUPFAM" id="SSF69065">
    <property type="entry name" value="RNase III domain-like"/>
    <property type="match status" value="1"/>
</dbReference>
<evidence type="ECO:0000313" key="1">
    <source>
        <dbReference type="EMBL" id="CAD0097019.1"/>
    </source>
</evidence>
<sequence length="138" mass="15283">RTEEIIGYRFHSDTLIIEALTLNVQGGNYRLALAGDCKMDSAMVDDWYLRGGPRKDWTTTRGDLLGNSNLARVAVATGLDACILPEGYRCSDDQAATLVEAIIGAVYFYTGRDMETVKTVMRALGIRQAVMFFPLRPD</sequence>
<accession>A0A9N8PJQ9</accession>
<protein>
    <recommendedName>
        <fullName evidence="3">RNase III domain-containing protein</fullName>
    </recommendedName>
</protein>
<dbReference type="GO" id="GO:0006396">
    <property type="term" value="P:RNA processing"/>
    <property type="evidence" value="ECO:0007669"/>
    <property type="project" value="InterPro"/>
</dbReference>
<dbReference type="InterPro" id="IPR036389">
    <property type="entry name" value="RNase_III_sf"/>
</dbReference>
<feature type="non-terminal residue" evidence="1">
    <location>
        <position position="1"/>
    </location>
</feature>
<evidence type="ECO:0008006" key="3">
    <source>
        <dbReference type="Google" id="ProtNLM"/>
    </source>
</evidence>
<proteinExistence type="predicted"/>
<dbReference type="EMBL" id="CAIJEN010000017">
    <property type="protein sequence ID" value="CAD0097019.1"/>
    <property type="molecule type" value="Genomic_DNA"/>
</dbReference>
<evidence type="ECO:0000313" key="2">
    <source>
        <dbReference type="Proteomes" id="UP000716446"/>
    </source>
</evidence>